<gene>
    <name evidence="2" type="ORF">VNI00_009587</name>
</gene>
<evidence type="ECO:0000256" key="1">
    <source>
        <dbReference type="SAM" id="MobiDB-lite"/>
    </source>
</evidence>
<evidence type="ECO:0000313" key="2">
    <source>
        <dbReference type="EMBL" id="KAK7040681.1"/>
    </source>
</evidence>
<evidence type="ECO:0000313" key="3">
    <source>
        <dbReference type="Proteomes" id="UP001383192"/>
    </source>
</evidence>
<reference evidence="2 3" key="1">
    <citation type="submission" date="2024-01" db="EMBL/GenBank/DDBJ databases">
        <title>A draft genome for a cacao thread blight-causing isolate of Paramarasmius palmivorus.</title>
        <authorList>
            <person name="Baruah I.K."/>
            <person name="Bukari Y."/>
            <person name="Amoako-Attah I."/>
            <person name="Meinhardt L.W."/>
            <person name="Bailey B.A."/>
            <person name="Cohen S.P."/>
        </authorList>
    </citation>
    <scope>NUCLEOTIDE SEQUENCE [LARGE SCALE GENOMIC DNA]</scope>
    <source>
        <strain evidence="2 3">GH-12</strain>
    </source>
</reference>
<name>A0AAW0CPP1_9AGAR</name>
<organism evidence="2 3">
    <name type="scientific">Paramarasmius palmivorus</name>
    <dbReference type="NCBI Taxonomy" id="297713"/>
    <lineage>
        <taxon>Eukaryota</taxon>
        <taxon>Fungi</taxon>
        <taxon>Dikarya</taxon>
        <taxon>Basidiomycota</taxon>
        <taxon>Agaricomycotina</taxon>
        <taxon>Agaricomycetes</taxon>
        <taxon>Agaricomycetidae</taxon>
        <taxon>Agaricales</taxon>
        <taxon>Marasmiineae</taxon>
        <taxon>Marasmiaceae</taxon>
        <taxon>Paramarasmius</taxon>
    </lineage>
</organism>
<proteinExistence type="predicted"/>
<dbReference type="EMBL" id="JAYKXP010000036">
    <property type="protein sequence ID" value="KAK7040681.1"/>
    <property type="molecule type" value="Genomic_DNA"/>
</dbReference>
<dbReference type="Proteomes" id="UP001383192">
    <property type="component" value="Unassembled WGS sequence"/>
</dbReference>
<keyword evidence="3" id="KW-1185">Reference proteome</keyword>
<dbReference type="AlphaFoldDB" id="A0AAW0CPP1"/>
<feature type="compositionally biased region" description="Polar residues" evidence="1">
    <location>
        <begin position="246"/>
        <end position="259"/>
    </location>
</feature>
<feature type="region of interest" description="Disordered" evidence="1">
    <location>
        <begin position="215"/>
        <end position="259"/>
    </location>
</feature>
<evidence type="ECO:0008006" key="4">
    <source>
        <dbReference type="Google" id="ProtNLM"/>
    </source>
</evidence>
<sequence length="333" mass="37489">MANTNLEYTGEFNDPLDSKNFLRKAEGEMALRQYKEAKYADKIHLFLKVGSAVDIWYEELEDEVKKGGWDEFKKRFLEEFKSATVAKPSASEKRRELLELTITVDELGNRHETSREWMHVRFARQLLDVAKAAGIANTSSDMVGVYEKLPRIIKSKAMDNAKDWAEFTKSISDIDVKYIKEERAVEDRIRAIEKQMETPSKGLARTLAATSINAATPNVGRPGTTQMPQKADDSTVFSSAGGGQGNLSYNRPRQPPILNNSQKTTLRANVTAYKQHPSTQEGVTAYINDMAAFGLKWGNARFNENMVFPYAQEHYHQGPENASHVGKEAMGKE</sequence>
<protein>
    <recommendedName>
        <fullName evidence="4">Gag protein</fullName>
    </recommendedName>
</protein>
<accession>A0AAW0CPP1</accession>
<comment type="caution">
    <text evidence="2">The sequence shown here is derived from an EMBL/GenBank/DDBJ whole genome shotgun (WGS) entry which is preliminary data.</text>
</comment>